<dbReference type="InterPro" id="IPR006597">
    <property type="entry name" value="Sel1-like"/>
</dbReference>
<evidence type="ECO:0008006" key="4">
    <source>
        <dbReference type="Google" id="ProtNLM"/>
    </source>
</evidence>
<dbReference type="InterPro" id="IPR011990">
    <property type="entry name" value="TPR-like_helical_dom_sf"/>
</dbReference>
<dbReference type="SMART" id="SM00671">
    <property type="entry name" value="SEL1"/>
    <property type="match status" value="5"/>
</dbReference>
<dbReference type="InterPro" id="IPR011009">
    <property type="entry name" value="Kinase-like_dom_sf"/>
</dbReference>
<comment type="similarity">
    <text evidence="1">Belongs to the sel-1 family.</text>
</comment>
<dbReference type="Proteomes" id="UP001470230">
    <property type="component" value="Unassembled WGS sequence"/>
</dbReference>
<evidence type="ECO:0000313" key="2">
    <source>
        <dbReference type="EMBL" id="KAK8837905.1"/>
    </source>
</evidence>
<dbReference type="InterPro" id="IPR050767">
    <property type="entry name" value="Sel1_AlgK"/>
</dbReference>
<reference evidence="2 3" key="1">
    <citation type="submission" date="2024-04" db="EMBL/GenBank/DDBJ databases">
        <title>Tritrichomonas musculus Genome.</title>
        <authorList>
            <person name="Alves-Ferreira E."/>
            <person name="Grigg M."/>
            <person name="Lorenzi H."/>
            <person name="Galac M."/>
        </authorList>
    </citation>
    <scope>NUCLEOTIDE SEQUENCE [LARGE SCALE GENOMIC DNA]</scope>
    <source>
        <strain evidence="2 3">EAF2021</strain>
    </source>
</reference>
<dbReference type="SUPFAM" id="SSF81901">
    <property type="entry name" value="HCP-like"/>
    <property type="match status" value="1"/>
</dbReference>
<evidence type="ECO:0000256" key="1">
    <source>
        <dbReference type="ARBA" id="ARBA00038101"/>
    </source>
</evidence>
<comment type="caution">
    <text evidence="2">The sequence shown here is derived from an EMBL/GenBank/DDBJ whole genome shotgun (WGS) entry which is preliminary data.</text>
</comment>
<sequence>MQFLIDFDCLIKYEETTETETENDIETKDFYNSFAAPETHKTYKSDIYSLGQVINHILNDEIQEDNYISDINSICQLCLNEKEEERPNISTLIYLFYVKCLSNIHLNSDKRKKLVTLLEKHFIKESELFDLFTLYLIYSEGRYISKDENKAKSYFSQIICKFSFMFYPNINLVEEENCKHINASEIIVIDKYQKKGQNYFILCFDSKIIIIKRNPKEETEEIVLQNILEKHPNFNVYYLQNILEKHTDFDDIENKKSAELECLFHIQNTEFKIKNENMKNFIDIISGCLFSYLMNCIKNKEPRESNYDTFSSNNTYDFSNTIHFLFGSNQNDLKAQFDLGFIFHEGKYVMQNIDKAIHYYSLAANQNFLSAQLNLDFIYSEGEYVTPNIGKAIHYFSLAANQKDPRAQFNLGLIYYEGKYVKQDINKAIHYYSLAANQNYSMAQYNLGLIYYEGKYITRDIKKQFIIIHSLQSKIIQVPN</sequence>
<dbReference type="Gene3D" id="1.25.40.10">
    <property type="entry name" value="Tetratricopeptide repeat domain"/>
    <property type="match status" value="1"/>
</dbReference>
<proteinExistence type="inferred from homology"/>
<evidence type="ECO:0000313" key="3">
    <source>
        <dbReference type="Proteomes" id="UP001470230"/>
    </source>
</evidence>
<dbReference type="Gene3D" id="1.10.510.10">
    <property type="entry name" value="Transferase(Phosphotransferase) domain 1"/>
    <property type="match status" value="1"/>
</dbReference>
<dbReference type="SUPFAM" id="SSF56112">
    <property type="entry name" value="Protein kinase-like (PK-like)"/>
    <property type="match status" value="1"/>
</dbReference>
<name>A0ABR2GXB4_9EUKA</name>
<accession>A0ABR2GXB4</accession>
<dbReference type="PANTHER" id="PTHR11102:SF160">
    <property type="entry name" value="ERAD-ASSOCIATED E3 UBIQUITIN-PROTEIN LIGASE COMPONENT HRD3"/>
    <property type="match status" value="1"/>
</dbReference>
<protein>
    <recommendedName>
        <fullName evidence="4">Protein kinase domain-containing protein</fullName>
    </recommendedName>
</protein>
<gene>
    <name evidence="2" type="ORF">M9Y10_035846</name>
</gene>
<dbReference type="EMBL" id="JAPFFF010000057">
    <property type="protein sequence ID" value="KAK8837905.1"/>
    <property type="molecule type" value="Genomic_DNA"/>
</dbReference>
<keyword evidence="3" id="KW-1185">Reference proteome</keyword>
<dbReference type="PANTHER" id="PTHR11102">
    <property type="entry name" value="SEL-1-LIKE PROTEIN"/>
    <property type="match status" value="1"/>
</dbReference>
<dbReference type="Pfam" id="PF08238">
    <property type="entry name" value="Sel1"/>
    <property type="match status" value="5"/>
</dbReference>
<organism evidence="2 3">
    <name type="scientific">Tritrichomonas musculus</name>
    <dbReference type="NCBI Taxonomy" id="1915356"/>
    <lineage>
        <taxon>Eukaryota</taxon>
        <taxon>Metamonada</taxon>
        <taxon>Parabasalia</taxon>
        <taxon>Tritrichomonadida</taxon>
        <taxon>Tritrichomonadidae</taxon>
        <taxon>Tritrichomonas</taxon>
    </lineage>
</organism>